<evidence type="ECO:0000313" key="1">
    <source>
        <dbReference type="EMBL" id="SVC87283.1"/>
    </source>
</evidence>
<dbReference type="AlphaFoldDB" id="A0A382QP64"/>
<name>A0A382QP64_9ZZZZ</name>
<organism evidence="1">
    <name type="scientific">marine metagenome</name>
    <dbReference type="NCBI Taxonomy" id="408172"/>
    <lineage>
        <taxon>unclassified sequences</taxon>
        <taxon>metagenomes</taxon>
        <taxon>ecological metagenomes</taxon>
    </lineage>
</organism>
<reference evidence="1" key="1">
    <citation type="submission" date="2018-05" db="EMBL/GenBank/DDBJ databases">
        <authorList>
            <person name="Lanie J.A."/>
            <person name="Ng W.-L."/>
            <person name="Kazmierczak K.M."/>
            <person name="Andrzejewski T.M."/>
            <person name="Davidsen T.M."/>
            <person name="Wayne K.J."/>
            <person name="Tettelin H."/>
            <person name="Glass J.I."/>
            <person name="Rusch D."/>
            <person name="Podicherti R."/>
            <person name="Tsui H.-C.T."/>
            <person name="Winkler M.E."/>
        </authorList>
    </citation>
    <scope>NUCLEOTIDE SEQUENCE</scope>
</reference>
<sequence>MLAVEAEAVTVLQIRVRLEMAAEALVVMAHTVVWELTDLAEAEAEQVAEPTTVEMVEMVL</sequence>
<protein>
    <submittedName>
        <fullName evidence="1">Uncharacterized protein</fullName>
    </submittedName>
</protein>
<gene>
    <name evidence="1" type="ORF">METZ01_LOCUS340137</name>
</gene>
<proteinExistence type="predicted"/>
<accession>A0A382QP64</accession>
<dbReference type="EMBL" id="UINC01115912">
    <property type="protein sequence ID" value="SVC87283.1"/>
    <property type="molecule type" value="Genomic_DNA"/>
</dbReference>